<dbReference type="PANTHER" id="PTHR10291:SF0">
    <property type="entry name" value="DEHYDRODOLICHYL DIPHOSPHATE SYNTHASE 2"/>
    <property type="match status" value="1"/>
</dbReference>
<keyword evidence="2" id="KW-0479">Metal-binding</keyword>
<protein>
    <recommendedName>
        <fullName evidence="2">Isoprenyl transferase</fullName>
        <ecNumber evidence="2">2.5.1.-</ecNumber>
    </recommendedName>
</protein>
<feature type="binding site" evidence="2">
    <location>
        <position position="106"/>
    </location>
    <ligand>
        <name>substrate</name>
    </ligand>
</feature>
<comment type="subunit">
    <text evidence="2">Homodimer.</text>
</comment>
<dbReference type="CDD" id="cd00475">
    <property type="entry name" value="Cis_IPPS"/>
    <property type="match status" value="1"/>
</dbReference>
<dbReference type="GO" id="GO:0005829">
    <property type="term" value="C:cytosol"/>
    <property type="evidence" value="ECO:0007669"/>
    <property type="project" value="TreeGrafter"/>
</dbReference>
<feature type="binding site" evidence="2">
    <location>
        <position position="57"/>
    </location>
    <ligand>
        <name>Mg(2+)</name>
        <dbReference type="ChEBI" id="CHEBI:18420"/>
    </ligand>
</feature>
<organism evidence="3 4">
    <name type="scientific">Pelotomaculum isophthalicicum JI</name>
    <dbReference type="NCBI Taxonomy" id="947010"/>
    <lineage>
        <taxon>Bacteria</taxon>
        <taxon>Bacillati</taxon>
        <taxon>Bacillota</taxon>
        <taxon>Clostridia</taxon>
        <taxon>Eubacteriales</taxon>
        <taxon>Desulfotomaculaceae</taxon>
        <taxon>Pelotomaculum</taxon>
    </lineage>
</organism>
<evidence type="ECO:0000313" key="3">
    <source>
        <dbReference type="EMBL" id="MDF9407274.1"/>
    </source>
</evidence>
<comment type="caution">
    <text evidence="3">The sequence shown here is derived from an EMBL/GenBank/DDBJ whole genome shotgun (WGS) entry which is preliminary data.</text>
</comment>
<dbReference type="Gene3D" id="3.40.1180.10">
    <property type="entry name" value="Decaprenyl diphosphate synthase-like"/>
    <property type="match status" value="1"/>
</dbReference>
<keyword evidence="1 2" id="KW-0808">Transferase</keyword>
<dbReference type="HAMAP" id="MF_01139">
    <property type="entry name" value="ISPT"/>
    <property type="match status" value="1"/>
</dbReference>
<feature type="active site" evidence="2">
    <location>
        <position position="57"/>
    </location>
</feature>
<feature type="binding site" evidence="2">
    <location>
        <position position="225"/>
    </location>
    <ligand>
        <name>substrate</name>
    </ligand>
</feature>
<dbReference type="InterPro" id="IPR036424">
    <property type="entry name" value="UPP_synth-like_sf"/>
</dbReference>
<feature type="binding site" evidence="2">
    <location>
        <begin position="58"/>
        <end position="61"/>
    </location>
    <ligand>
        <name>substrate</name>
    </ligand>
</feature>
<comment type="similarity">
    <text evidence="2">Belongs to the UPP synthase family.</text>
</comment>
<feature type="binding site" evidence="2">
    <location>
        <begin position="231"/>
        <end position="233"/>
    </location>
    <ligand>
        <name>substrate</name>
    </ligand>
</feature>
<dbReference type="NCBIfam" id="NF011405">
    <property type="entry name" value="PRK14830.1"/>
    <property type="match status" value="1"/>
</dbReference>
<dbReference type="EC" id="2.5.1.-" evidence="2"/>
<dbReference type="GO" id="GO:0008834">
    <property type="term" value="F:ditrans,polycis-undecaprenyl-diphosphate synthase [(2E,6E)-farnesyl-diphosphate specific] activity"/>
    <property type="evidence" value="ECO:0007669"/>
    <property type="project" value="TreeGrafter"/>
</dbReference>
<name>A0A9X4H522_9FIRM</name>
<dbReference type="AlphaFoldDB" id="A0A9X4H522"/>
<feature type="binding site" evidence="2">
    <location>
        <position position="108"/>
    </location>
    <ligand>
        <name>substrate</name>
    </ligand>
</feature>
<dbReference type="NCBIfam" id="TIGR00055">
    <property type="entry name" value="uppS"/>
    <property type="match status" value="1"/>
</dbReference>
<keyword evidence="2" id="KW-0460">Magnesium</keyword>
<dbReference type="GO" id="GO:0000287">
    <property type="term" value="F:magnesium ion binding"/>
    <property type="evidence" value="ECO:0007669"/>
    <property type="project" value="UniProtKB-UniRule"/>
</dbReference>
<comment type="cofactor">
    <cofactor evidence="2">
        <name>Mg(2+)</name>
        <dbReference type="ChEBI" id="CHEBI:18420"/>
    </cofactor>
    <text evidence="2">Binds 2 magnesium ions per subunit.</text>
</comment>
<feature type="binding site" evidence="2">
    <location>
        <position position="74"/>
    </location>
    <ligand>
        <name>substrate</name>
    </ligand>
</feature>
<keyword evidence="4" id="KW-1185">Reference proteome</keyword>
<feature type="active site" description="Proton acceptor" evidence="2">
    <location>
        <position position="105"/>
    </location>
</feature>
<dbReference type="FunFam" id="3.40.1180.10:FF:000001">
    <property type="entry name" value="(2E,6E)-farnesyl-diphosphate-specific ditrans,polycis-undecaprenyl-diphosphate synthase"/>
    <property type="match status" value="1"/>
</dbReference>
<feature type="binding site" evidence="2">
    <location>
        <position position="62"/>
    </location>
    <ligand>
        <name>substrate</name>
    </ligand>
</feature>
<dbReference type="PANTHER" id="PTHR10291">
    <property type="entry name" value="DEHYDRODOLICHYL DIPHOSPHATE SYNTHASE FAMILY MEMBER"/>
    <property type="match status" value="1"/>
</dbReference>
<dbReference type="Pfam" id="PF01255">
    <property type="entry name" value="Prenyltransf"/>
    <property type="match status" value="1"/>
</dbReference>
<proteinExistence type="inferred from homology"/>
<evidence type="ECO:0000256" key="2">
    <source>
        <dbReference type="HAMAP-Rule" id="MF_01139"/>
    </source>
</evidence>
<sequence>MVKYVQPAILEGIIAMFNRIINFWRKKESDESGPGVQEMLDMIDKKRLPKHIAIIMDGNGRWAQRQGLLRAIGHRAGMESLRDIVKLCCELDIQVLTVYAFSTENWKRPQEEVVVLMDLLVEYLNKEMRELNEEGVRINPIGRLDELPQPARDALADAVKLTRDNNRLILNIALNYGGRTEIIDAIRAIVTDIEKGCYKASQIDANLISEHLYTAGQPEPDLLIRPSGDYRISNFLLWQLAYTEFWFTSTLWPEFRRYHLLRALVEYQRRERRFGGLKSKS</sequence>
<dbReference type="EMBL" id="JAKOAV010000003">
    <property type="protein sequence ID" value="MDF9407274.1"/>
    <property type="molecule type" value="Genomic_DNA"/>
</dbReference>
<dbReference type="GO" id="GO:0016094">
    <property type="term" value="P:polyprenol biosynthetic process"/>
    <property type="evidence" value="ECO:0007669"/>
    <property type="project" value="TreeGrafter"/>
</dbReference>
<reference evidence="3" key="1">
    <citation type="submission" date="2022-02" db="EMBL/GenBank/DDBJ databases">
        <authorList>
            <person name="Leng L."/>
        </authorList>
    </citation>
    <scope>NUCLEOTIDE SEQUENCE</scope>
    <source>
        <strain evidence="3">JI</strain>
    </source>
</reference>
<dbReference type="PROSITE" id="PS01066">
    <property type="entry name" value="UPP_SYNTHASE"/>
    <property type="match status" value="1"/>
</dbReference>
<dbReference type="GO" id="GO:0030145">
    <property type="term" value="F:manganese ion binding"/>
    <property type="evidence" value="ECO:0007669"/>
    <property type="project" value="TreeGrafter"/>
</dbReference>
<evidence type="ECO:0000256" key="1">
    <source>
        <dbReference type="ARBA" id="ARBA00022679"/>
    </source>
</evidence>
<feature type="binding site" evidence="2">
    <location>
        <position position="70"/>
    </location>
    <ligand>
        <name>substrate</name>
    </ligand>
</feature>
<evidence type="ECO:0000313" key="4">
    <source>
        <dbReference type="Proteomes" id="UP001154312"/>
    </source>
</evidence>
<dbReference type="SUPFAM" id="SSF64005">
    <property type="entry name" value="Undecaprenyl diphosphate synthase"/>
    <property type="match status" value="1"/>
</dbReference>
<dbReference type="InterPro" id="IPR018520">
    <property type="entry name" value="UPP_synth-like_CS"/>
</dbReference>
<feature type="binding site" evidence="2">
    <location>
        <position position="244"/>
    </location>
    <ligand>
        <name>Mg(2+)</name>
        <dbReference type="ChEBI" id="CHEBI:18420"/>
    </ligand>
</feature>
<dbReference type="InterPro" id="IPR001441">
    <property type="entry name" value="UPP_synth-like"/>
</dbReference>
<comment type="function">
    <text evidence="2">Catalyzes the condensation of isopentenyl diphosphate (IPP) with allylic pyrophosphates generating different type of terpenoids.</text>
</comment>
<gene>
    <name evidence="3" type="ORF">L7E55_02700</name>
</gene>
<accession>A0A9X4H522</accession>
<dbReference type="Proteomes" id="UP001154312">
    <property type="component" value="Unassembled WGS sequence"/>
</dbReference>
<feature type="binding site" evidence="2">
    <location>
        <begin position="102"/>
        <end position="104"/>
    </location>
    <ligand>
        <name>substrate</name>
    </ligand>
</feature>